<dbReference type="Gene3D" id="3.40.50.1010">
    <property type="entry name" value="5'-nuclease"/>
    <property type="match status" value="1"/>
</dbReference>
<evidence type="ECO:0000256" key="1">
    <source>
        <dbReference type="PROSITE-ProRule" id="PRU00042"/>
    </source>
</evidence>
<dbReference type="OrthoDB" id="3518456at2759"/>
<dbReference type="PANTHER" id="PTHR35744:SF2">
    <property type="entry name" value="OS06G0166200 PROTEIN"/>
    <property type="match status" value="1"/>
</dbReference>
<keyword evidence="5" id="KW-1185">Reference proteome</keyword>
<reference evidence="4" key="1">
    <citation type="submission" date="2021-08" db="EMBL/GenBank/DDBJ databases">
        <title>WGS assembly of Ceratopteris richardii.</title>
        <authorList>
            <person name="Marchant D.B."/>
            <person name="Chen G."/>
            <person name="Jenkins J."/>
            <person name="Shu S."/>
            <person name="Leebens-Mack J."/>
            <person name="Grimwood J."/>
            <person name="Schmutz J."/>
            <person name="Soltis P."/>
            <person name="Soltis D."/>
            <person name="Chen Z.-H."/>
        </authorList>
    </citation>
    <scope>NUCLEOTIDE SEQUENCE</scope>
    <source>
        <strain evidence="4">Whitten #5841</strain>
        <tissue evidence="4">Leaf</tissue>
    </source>
</reference>
<dbReference type="AlphaFoldDB" id="A0A8T2VDR1"/>
<sequence length="373" mass="42847">MGDMRQKNLELSDHEGFIGCENDTMDRTFSPFKNSTVSVFWDLDNKPPKSSPYHTALYLRHAASQFGDVMEIVAYANYHAFTHVPEWVREQRRERKQLNMLEQRGLVQPEKPYVCSLCGRKCKTNLLLKKHFKQLHEREHNKRMNRLNALKGKKKLKYREALSPKLERYKEAASPILVPKVGYGLESDLRRAGIFVKTVQYKPQAADIELKKQMVNSMHKGVKCICLVSDDTDFSSMLVDARALNLCTVVFGESRSLKRYADFWFPWGDVSQGLPAEDIQDAIRSWMLHQNSAQHRGLSRISVKQNDGDHVDVIHRIFGGKAPEQKAGLSVFADEETVDAQDEDSSSSEGQTEWDFDDESDELDDVWMDDEVV</sequence>
<comment type="caution">
    <text evidence="4">The sequence shown here is derived from an EMBL/GenBank/DDBJ whole genome shotgun (WGS) entry which is preliminary data.</text>
</comment>
<dbReference type="InterPro" id="IPR036236">
    <property type="entry name" value="Znf_C2H2_sf"/>
</dbReference>
<dbReference type="PROSITE" id="PS00028">
    <property type="entry name" value="ZINC_FINGER_C2H2_1"/>
    <property type="match status" value="1"/>
</dbReference>
<dbReference type="GO" id="GO:0008270">
    <property type="term" value="F:zinc ion binding"/>
    <property type="evidence" value="ECO:0007669"/>
    <property type="project" value="UniProtKB-KW"/>
</dbReference>
<proteinExistence type="predicted"/>
<protein>
    <recommendedName>
        <fullName evidence="3">C2H2-type domain-containing protein</fullName>
    </recommendedName>
</protein>
<keyword evidence="1" id="KW-0863">Zinc-finger</keyword>
<evidence type="ECO:0000256" key="2">
    <source>
        <dbReference type="SAM" id="MobiDB-lite"/>
    </source>
</evidence>
<dbReference type="InterPro" id="IPR021139">
    <property type="entry name" value="NYN"/>
</dbReference>
<evidence type="ECO:0000259" key="3">
    <source>
        <dbReference type="PROSITE" id="PS50157"/>
    </source>
</evidence>
<dbReference type="PANTHER" id="PTHR35744">
    <property type="entry name" value="C2H2-TYPE DOMAIN-CONTAINING PROTEIN"/>
    <property type="match status" value="1"/>
</dbReference>
<dbReference type="CDD" id="cd18725">
    <property type="entry name" value="PIN_LabA-like"/>
    <property type="match status" value="1"/>
</dbReference>
<keyword evidence="1" id="KW-0862">Zinc</keyword>
<dbReference type="Proteomes" id="UP000825935">
    <property type="component" value="Chromosome 1"/>
</dbReference>
<evidence type="ECO:0000313" key="5">
    <source>
        <dbReference type="Proteomes" id="UP000825935"/>
    </source>
</evidence>
<dbReference type="SUPFAM" id="SSF57667">
    <property type="entry name" value="beta-beta-alpha zinc fingers"/>
    <property type="match status" value="1"/>
</dbReference>
<dbReference type="GO" id="GO:0004540">
    <property type="term" value="F:RNA nuclease activity"/>
    <property type="evidence" value="ECO:0007669"/>
    <property type="project" value="InterPro"/>
</dbReference>
<dbReference type="OMA" id="WINGRNE"/>
<feature type="region of interest" description="Disordered" evidence="2">
    <location>
        <begin position="335"/>
        <end position="373"/>
    </location>
</feature>
<dbReference type="EMBL" id="CM035406">
    <property type="protein sequence ID" value="KAH7445360.1"/>
    <property type="molecule type" value="Genomic_DNA"/>
</dbReference>
<dbReference type="InterPro" id="IPR013087">
    <property type="entry name" value="Znf_C2H2_type"/>
</dbReference>
<gene>
    <name evidence="4" type="ORF">KP509_01G004500</name>
</gene>
<organism evidence="4 5">
    <name type="scientific">Ceratopteris richardii</name>
    <name type="common">Triangle waterfern</name>
    <dbReference type="NCBI Taxonomy" id="49495"/>
    <lineage>
        <taxon>Eukaryota</taxon>
        <taxon>Viridiplantae</taxon>
        <taxon>Streptophyta</taxon>
        <taxon>Embryophyta</taxon>
        <taxon>Tracheophyta</taxon>
        <taxon>Polypodiopsida</taxon>
        <taxon>Polypodiidae</taxon>
        <taxon>Polypodiales</taxon>
        <taxon>Pteridineae</taxon>
        <taxon>Pteridaceae</taxon>
        <taxon>Parkerioideae</taxon>
        <taxon>Ceratopteris</taxon>
    </lineage>
</organism>
<dbReference type="Pfam" id="PF01936">
    <property type="entry name" value="NYN"/>
    <property type="match status" value="1"/>
</dbReference>
<keyword evidence="1" id="KW-0479">Metal-binding</keyword>
<dbReference type="PROSITE" id="PS50157">
    <property type="entry name" value="ZINC_FINGER_C2H2_2"/>
    <property type="match status" value="1"/>
</dbReference>
<name>A0A8T2VDR1_CERRI</name>
<feature type="domain" description="C2H2-type" evidence="3">
    <location>
        <begin position="113"/>
        <end position="141"/>
    </location>
</feature>
<evidence type="ECO:0000313" key="4">
    <source>
        <dbReference type="EMBL" id="KAH7445360.1"/>
    </source>
</evidence>
<accession>A0A8T2VDR1</accession>